<comment type="caution">
    <text evidence="1">The sequence shown here is derived from an EMBL/GenBank/DDBJ whole genome shotgun (WGS) entry which is preliminary data.</text>
</comment>
<dbReference type="OrthoDB" id="6776127at2759"/>
<protein>
    <submittedName>
        <fullName evidence="1">(apollo) hypothetical protein</fullName>
    </submittedName>
</protein>
<gene>
    <name evidence="1" type="ORF">PAPOLLO_LOCUS5551</name>
</gene>
<dbReference type="EMBL" id="CAJQZP010000327">
    <property type="protein sequence ID" value="CAG4956567.1"/>
    <property type="molecule type" value="Genomic_DNA"/>
</dbReference>
<accession>A0A8S3WEQ1</accession>
<evidence type="ECO:0000313" key="1">
    <source>
        <dbReference type="EMBL" id="CAG4956567.1"/>
    </source>
</evidence>
<organism evidence="1 2">
    <name type="scientific">Parnassius apollo</name>
    <name type="common">Apollo butterfly</name>
    <name type="synonym">Papilio apollo</name>
    <dbReference type="NCBI Taxonomy" id="110799"/>
    <lineage>
        <taxon>Eukaryota</taxon>
        <taxon>Metazoa</taxon>
        <taxon>Ecdysozoa</taxon>
        <taxon>Arthropoda</taxon>
        <taxon>Hexapoda</taxon>
        <taxon>Insecta</taxon>
        <taxon>Pterygota</taxon>
        <taxon>Neoptera</taxon>
        <taxon>Endopterygota</taxon>
        <taxon>Lepidoptera</taxon>
        <taxon>Glossata</taxon>
        <taxon>Ditrysia</taxon>
        <taxon>Papilionoidea</taxon>
        <taxon>Papilionidae</taxon>
        <taxon>Parnassiinae</taxon>
        <taxon>Parnassini</taxon>
        <taxon>Parnassius</taxon>
        <taxon>Parnassius</taxon>
    </lineage>
</organism>
<dbReference type="AlphaFoldDB" id="A0A8S3WEQ1"/>
<sequence>MGDLSRQRDYIAKCIKVITPKYQYKVHNSNRGPKHSFSFEINNIKHRICKTFFKNTLAIKNRPIASVIAKKNQAGTIEEEKMGKHGKQYKISSDIIKGIKNHIDSIPRIESHYVRQQTTREFIDWGKNLTDLYTDYQTQCLSDGVEAAKIHTYRKVFNEDYNIGFTHLKKTSANYALALKTLLIKQ</sequence>
<evidence type="ECO:0000313" key="2">
    <source>
        <dbReference type="Proteomes" id="UP000691718"/>
    </source>
</evidence>
<name>A0A8S3WEQ1_PARAO</name>
<reference evidence="1" key="1">
    <citation type="submission" date="2021-04" db="EMBL/GenBank/DDBJ databases">
        <authorList>
            <person name="Tunstrom K."/>
        </authorList>
    </citation>
    <scope>NUCLEOTIDE SEQUENCE</scope>
</reference>
<dbReference type="PANTHER" id="PTHR10773">
    <property type="entry name" value="DNA-DIRECTED RNA POLYMERASES I, II, AND III SUBUNIT RPABC2"/>
    <property type="match status" value="1"/>
</dbReference>
<dbReference type="Proteomes" id="UP000691718">
    <property type="component" value="Unassembled WGS sequence"/>
</dbReference>
<proteinExistence type="predicted"/>
<keyword evidence="2" id="KW-1185">Reference proteome</keyword>
<dbReference type="PANTHER" id="PTHR10773:SF19">
    <property type="match status" value="1"/>
</dbReference>